<proteinExistence type="predicted"/>
<sequence>MALITMAIQHNNQDAEGLISLQLTFEFYAENEKVTTKKYVMAKVFHTGAFNTGHNIVIRYKESETAEIVVMGSTIQKND</sequence>
<comment type="caution">
    <text evidence="1">The sequence shown here is derived from an EMBL/GenBank/DDBJ whole genome shotgun (WGS) entry which is preliminary data.</text>
</comment>
<name>A0ABS4P7X9_9GAMM</name>
<keyword evidence="2" id="KW-1185">Reference proteome</keyword>
<protein>
    <submittedName>
        <fullName evidence="1">Uncharacterized protein</fullName>
    </submittedName>
</protein>
<reference evidence="2" key="2">
    <citation type="submission" date="2023-07" db="EMBL/GenBank/DDBJ databases">
        <title>Genome mining of underrepresented organisms for secondary metabolites.</title>
        <authorList>
            <person name="D'Agostino P.M."/>
        </authorList>
    </citation>
    <scope>NUCLEOTIDE SEQUENCE [LARGE SCALE GENOMIC DNA]</scope>
    <source>
        <strain evidence="2">WS4403</strain>
    </source>
</reference>
<dbReference type="EMBL" id="JAGGMQ010000001">
    <property type="protein sequence ID" value="MBP2168756.1"/>
    <property type="molecule type" value="Genomic_DNA"/>
</dbReference>
<evidence type="ECO:0000313" key="1">
    <source>
        <dbReference type="EMBL" id="MBP2168756.1"/>
    </source>
</evidence>
<gene>
    <name evidence="1" type="ORF">J2125_001948</name>
</gene>
<evidence type="ECO:0000313" key="2">
    <source>
        <dbReference type="Proteomes" id="UP001195624"/>
    </source>
</evidence>
<reference evidence="1 2" key="1">
    <citation type="submission" date="2021-03" db="EMBL/GenBank/DDBJ databases">
        <authorList>
            <person name="D'Agostino P."/>
            <person name="Huntemann M."/>
            <person name="Clum A."/>
            <person name="Spunde A."/>
            <person name="Palaniappan K."/>
            <person name="Ritter S."/>
            <person name="Mikhailova N."/>
            <person name="Chen I.-M."/>
            <person name="Stamatis D."/>
            <person name="Reddy T."/>
            <person name="O'Malley R."/>
            <person name="Daum C."/>
            <person name="Shapiro N."/>
            <person name="Ivanova N."/>
            <person name="Kyrpides N."/>
            <person name="Woyke T."/>
        </authorList>
    </citation>
    <scope>NUCLEOTIDE SEQUENCE [LARGE SCALE GENOMIC DNA]</scope>
    <source>
        <strain evidence="1 2">WS4403</strain>
    </source>
</reference>
<organism evidence="1 2">
    <name type="scientific">Winslowiella toletana</name>
    <dbReference type="NCBI Taxonomy" id="92490"/>
    <lineage>
        <taxon>Bacteria</taxon>
        <taxon>Pseudomonadati</taxon>
        <taxon>Pseudomonadota</taxon>
        <taxon>Gammaproteobacteria</taxon>
        <taxon>Enterobacterales</taxon>
        <taxon>Erwiniaceae</taxon>
        <taxon>Winslowiella</taxon>
    </lineage>
</organism>
<dbReference type="RefSeq" id="WP_157819414.1">
    <property type="nucleotide sequence ID" value="NZ_JAGGMQ010000001.1"/>
</dbReference>
<dbReference type="Proteomes" id="UP001195624">
    <property type="component" value="Unassembled WGS sequence"/>
</dbReference>
<accession>A0ABS4P7X9</accession>